<dbReference type="Proteomes" id="UP000267003">
    <property type="component" value="Unassembled WGS sequence"/>
</dbReference>
<evidence type="ECO:0000313" key="2">
    <source>
        <dbReference type="Proteomes" id="UP000267003"/>
    </source>
</evidence>
<protein>
    <submittedName>
        <fullName evidence="1">Uncharacterized protein</fullName>
    </submittedName>
</protein>
<dbReference type="EMBL" id="RAWK01000160">
    <property type="protein sequence ID" value="RKH60893.1"/>
    <property type="molecule type" value="Genomic_DNA"/>
</dbReference>
<reference evidence="2" key="1">
    <citation type="submission" date="2018-09" db="EMBL/GenBank/DDBJ databases">
        <authorList>
            <person name="Livingstone P.G."/>
            <person name="Whitworth D.E."/>
        </authorList>
    </citation>
    <scope>NUCLEOTIDE SEQUENCE [LARGE SCALE GENOMIC DNA]</scope>
    <source>
        <strain evidence="2">AB050A</strain>
    </source>
</reference>
<proteinExistence type="predicted"/>
<dbReference type="OrthoDB" id="5503636at2"/>
<evidence type="ECO:0000313" key="1">
    <source>
        <dbReference type="EMBL" id="RKH60893.1"/>
    </source>
</evidence>
<dbReference type="AlphaFoldDB" id="A0A3A8PWZ3"/>
<sequence>MCNWANRPSQSVCTAQHPNDSWSSWDRTHTVPCAGPTASPPSTYWFDLSPTVPAPLDGYNGRHTQQWNWPDGRYLSGWGQSVIHCPSNPSQWGTSLFTMPLLTAKSDHAFLRIPGFLSHSQARYVRGQVKVLLYAQRPVTVSLPGIDMSATLALQTLGLDDVWRDVATRVLPAPGSHRGIGVHEFFEIEALIQPYTPVRVELRANTLPPLRVADADYIWENYNLVADIIDARLILPDCIPDQSRPGFCL</sequence>
<organism evidence="1 2">
    <name type="scientific">Corallococcus aberystwythensis</name>
    <dbReference type="NCBI Taxonomy" id="2316722"/>
    <lineage>
        <taxon>Bacteria</taxon>
        <taxon>Pseudomonadati</taxon>
        <taxon>Myxococcota</taxon>
        <taxon>Myxococcia</taxon>
        <taxon>Myxococcales</taxon>
        <taxon>Cystobacterineae</taxon>
        <taxon>Myxococcaceae</taxon>
        <taxon>Corallococcus</taxon>
    </lineage>
</organism>
<gene>
    <name evidence="1" type="ORF">D7W81_24795</name>
</gene>
<comment type="caution">
    <text evidence="1">The sequence shown here is derived from an EMBL/GenBank/DDBJ whole genome shotgun (WGS) entry which is preliminary data.</text>
</comment>
<keyword evidence="2" id="KW-1185">Reference proteome</keyword>
<name>A0A3A8PWZ3_9BACT</name>
<accession>A0A3A8PWZ3</accession>